<dbReference type="Pfam" id="PF00069">
    <property type="entry name" value="Pkinase"/>
    <property type="match status" value="1"/>
</dbReference>
<evidence type="ECO:0000256" key="1">
    <source>
        <dbReference type="ARBA" id="ARBA00012513"/>
    </source>
</evidence>
<dbReference type="Gene3D" id="1.10.510.10">
    <property type="entry name" value="Transferase(Phosphotransferase) domain 1"/>
    <property type="match status" value="1"/>
</dbReference>
<dbReference type="PANTHER" id="PTHR43289">
    <property type="entry name" value="MITOGEN-ACTIVATED PROTEIN KINASE KINASE KINASE 20-RELATED"/>
    <property type="match status" value="1"/>
</dbReference>
<proteinExistence type="predicted"/>
<feature type="region of interest" description="Disordered" evidence="8">
    <location>
        <begin position="302"/>
        <end position="322"/>
    </location>
</feature>
<dbReference type="AlphaFoldDB" id="A0A2M7G135"/>
<keyword evidence="3" id="KW-0808">Transferase</keyword>
<name>A0A2M7G135_9BACT</name>
<dbReference type="Proteomes" id="UP000231019">
    <property type="component" value="Unassembled WGS sequence"/>
</dbReference>
<gene>
    <name evidence="10" type="ORF">COW36_18075</name>
</gene>
<accession>A0A2M7G135</accession>
<keyword evidence="2" id="KW-0723">Serine/threonine-protein kinase</keyword>
<dbReference type="CDD" id="cd14014">
    <property type="entry name" value="STKc_PknB_like"/>
    <property type="match status" value="1"/>
</dbReference>
<dbReference type="SMART" id="SM00220">
    <property type="entry name" value="S_TKc"/>
    <property type="match status" value="1"/>
</dbReference>
<feature type="compositionally biased region" description="Polar residues" evidence="8">
    <location>
        <begin position="302"/>
        <end position="315"/>
    </location>
</feature>
<evidence type="ECO:0000313" key="10">
    <source>
        <dbReference type="EMBL" id="PIW15323.1"/>
    </source>
</evidence>
<evidence type="ECO:0000313" key="11">
    <source>
        <dbReference type="Proteomes" id="UP000231019"/>
    </source>
</evidence>
<dbReference type="GO" id="GO:0005524">
    <property type="term" value="F:ATP binding"/>
    <property type="evidence" value="ECO:0007669"/>
    <property type="project" value="UniProtKB-UniRule"/>
</dbReference>
<dbReference type="Gene3D" id="3.30.200.20">
    <property type="entry name" value="Phosphorylase Kinase, domain 1"/>
    <property type="match status" value="1"/>
</dbReference>
<reference evidence="10 11" key="1">
    <citation type="submission" date="2017-09" db="EMBL/GenBank/DDBJ databases">
        <title>Depth-based differentiation of microbial function through sediment-hosted aquifers and enrichment of novel symbionts in the deep terrestrial subsurface.</title>
        <authorList>
            <person name="Probst A.J."/>
            <person name="Ladd B."/>
            <person name="Jarett J.K."/>
            <person name="Geller-Mcgrath D.E."/>
            <person name="Sieber C.M."/>
            <person name="Emerson J.B."/>
            <person name="Anantharaman K."/>
            <person name="Thomas B.C."/>
            <person name="Malmstrom R."/>
            <person name="Stieglmeier M."/>
            <person name="Klingl A."/>
            <person name="Woyke T."/>
            <person name="Ryan C.M."/>
            <person name="Banfield J.F."/>
        </authorList>
    </citation>
    <scope>NUCLEOTIDE SEQUENCE [LARGE SCALE GENOMIC DNA]</scope>
    <source>
        <strain evidence="10">CG17_big_fil_post_rev_8_21_14_2_50_48_46</strain>
    </source>
</reference>
<dbReference type="GO" id="GO:0004674">
    <property type="term" value="F:protein serine/threonine kinase activity"/>
    <property type="evidence" value="ECO:0007669"/>
    <property type="project" value="UniProtKB-KW"/>
</dbReference>
<organism evidence="10 11">
    <name type="scientific">bacterium (Candidatus Blackallbacteria) CG17_big_fil_post_rev_8_21_14_2_50_48_46</name>
    <dbReference type="NCBI Taxonomy" id="2014261"/>
    <lineage>
        <taxon>Bacteria</taxon>
        <taxon>Candidatus Blackallbacteria</taxon>
    </lineage>
</organism>
<dbReference type="EMBL" id="PFFQ01000053">
    <property type="protein sequence ID" value="PIW15323.1"/>
    <property type="molecule type" value="Genomic_DNA"/>
</dbReference>
<dbReference type="EC" id="2.7.11.1" evidence="1"/>
<dbReference type="PROSITE" id="PS00108">
    <property type="entry name" value="PROTEIN_KINASE_ST"/>
    <property type="match status" value="1"/>
</dbReference>
<sequence>MVDTFQQLLGSLEKNYTIEKEVGRGGMGVVYKGLDKRLERPVAIKVLNLGGGGESASAQKLHSEAVERFRREAKVVARLSHPNIVSIYDIGEENNQYYMIMEFAEGKPLSSLAGEGRSIPAPVAASVGAQVCSALAYAHENQIIHRDIKPANMILSPKGVAKLMDFGIAQLHTEGAKLTQAGSVMGSILYTSPEQLQDASRVDPRTDLYALGVTLYELLTGKTPYQSESISQLILEILTSSQAPPSIRALNPQVPEILELIVQRALKKSPDERYASAREMGKDLSRLLDTGEFNASAHFSLSFNQGEGESPTRSSGPRLKDSTLMRKTTIDRELISALKQRREWVPSLIKDWKRENLSHLSLEQVLRRLMEPALVGPALSGVLLLNSQIHLFLTQGQFVGALDLENGRLNQAVFAQLPAQPAQIELCLPPENLQAVPALLGQILAEAGQPLQKNLDSSLMDLVPLIENLSSPEEPFTGYVVCQARQNLYYYGYEAGQQLFAVPSHSEALVTDTWQDLKALADEEGVLLDIYKPQLQLFGPSLEAVLQKSKLNLVYADPAKTSLQTLVDQGTEEIPIHLIQEAKQNSRFELEQAALPRFEILGQRLDPRELVEASLHRQLADWMIREYFYLLNSSGNINSLKYIYSWIPAIESLACEEDLLGEDGKTHRFQLVAHGQVKGENYKKILSLIGFGSGTESELNAFIDKVISVKKQLIKTGDIGGALYVSAQPYATEALKLFYARTVEPRKGFGLGSLDKLTKYKGFVRIGMNRGFHLNLIETDPERKGFEVIAPLLK</sequence>
<evidence type="ECO:0000256" key="2">
    <source>
        <dbReference type="ARBA" id="ARBA00022527"/>
    </source>
</evidence>
<evidence type="ECO:0000256" key="5">
    <source>
        <dbReference type="ARBA" id="ARBA00022777"/>
    </source>
</evidence>
<protein>
    <recommendedName>
        <fullName evidence="1">non-specific serine/threonine protein kinase</fullName>
        <ecNumber evidence="1">2.7.11.1</ecNumber>
    </recommendedName>
</protein>
<keyword evidence="4 7" id="KW-0547">Nucleotide-binding</keyword>
<dbReference type="SUPFAM" id="SSF56112">
    <property type="entry name" value="Protein kinase-like (PK-like)"/>
    <property type="match status" value="1"/>
</dbReference>
<dbReference type="Pfam" id="PF24371">
    <property type="entry name" value="DUF7527"/>
    <property type="match status" value="1"/>
</dbReference>
<dbReference type="PROSITE" id="PS50011">
    <property type="entry name" value="PROTEIN_KINASE_DOM"/>
    <property type="match status" value="1"/>
</dbReference>
<dbReference type="InterPro" id="IPR011009">
    <property type="entry name" value="Kinase-like_dom_sf"/>
</dbReference>
<keyword evidence="6 7" id="KW-0067">ATP-binding</keyword>
<feature type="domain" description="Protein kinase" evidence="9">
    <location>
        <begin position="16"/>
        <end position="288"/>
    </location>
</feature>
<dbReference type="InterPro" id="IPR017441">
    <property type="entry name" value="Protein_kinase_ATP_BS"/>
</dbReference>
<dbReference type="InterPro" id="IPR008271">
    <property type="entry name" value="Ser/Thr_kinase_AS"/>
</dbReference>
<dbReference type="InterPro" id="IPR055949">
    <property type="entry name" value="DUF7527"/>
</dbReference>
<dbReference type="FunFam" id="1.10.510.10:FF:000021">
    <property type="entry name" value="Serine/threonine protein kinase"/>
    <property type="match status" value="1"/>
</dbReference>
<keyword evidence="5" id="KW-0418">Kinase</keyword>
<evidence type="ECO:0000256" key="6">
    <source>
        <dbReference type="ARBA" id="ARBA00022840"/>
    </source>
</evidence>
<evidence type="ECO:0000256" key="8">
    <source>
        <dbReference type="SAM" id="MobiDB-lite"/>
    </source>
</evidence>
<evidence type="ECO:0000256" key="4">
    <source>
        <dbReference type="ARBA" id="ARBA00022741"/>
    </source>
</evidence>
<dbReference type="InterPro" id="IPR000719">
    <property type="entry name" value="Prot_kinase_dom"/>
</dbReference>
<dbReference type="PANTHER" id="PTHR43289:SF6">
    <property type="entry name" value="SERINE_THREONINE-PROTEIN KINASE NEKL-3"/>
    <property type="match status" value="1"/>
</dbReference>
<evidence type="ECO:0000256" key="3">
    <source>
        <dbReference type="ARBA" id="ARBA00022679"/>
    </source>
</evidence>
<evidence type="ECO:0000259" key="9">
    <source>
        <dbReference type="PROSITE" id="PS50011"/>
    </source>
</evidence>
<feature type="binding site" evidence="7">
    <location>
        <position position="45"/>
    </location>
    <ligand>
        <name>ATP</name>
        <dbReference type="ChEBI" id="CHEBI:30616"/>
    </ligand>
</feature>
<comment type="caution">
    <text evidence="10">The sequence shown here is derived from an EMBL/GenBank/DDBJ whole genome shotgun (WGS) entry which is preliminary data.</text>
</comment>
<evidence type="ECO:0000256" key="7">
    <source>
        <dbReference type="PROSITE-ProRule" id="PRU10141"/>
    </source>
</evidence>
<dbReference type="PROSITE" id="PS00107">
    <property type="entry name" value="PROTEIN_KINASE_ATP"/>
    <property type="match status" value="1"/>
</dbReference>